<evidence type="ECO:0000313" key="3">
    <source>
        <dbReference type="Proteomes" id="UP000325182"/>
    </source>
</evidence>
<gene>
    <name evidence="2" type="ORF">FZC84_00535</name>
</gene>
<comment type="caution">
    <text evidence="2">The sequence shown here is derived from an EMBL/GenBank/DDBJ whole genome shotgun (WGS) entry which is preliminary data.</text>
</comment>
<keyword evidence="1" id="KW-0812">Transmembrane</keyword>
<dbReference type="Proteomes" id="UP000325182">
    <property type="component" value="Unassembled WGS sequence"/>
</dbReference>
<evidence type="ECO:0000313" key="2">
    <source>
        <dbReference type="EMBL" id="TYS01190.1"/>
    </source>
</evidence>
<feature type="transmembrane region" description="Helical" evidence="1">
    <location>
        <begin position="58"/>
        <end position="76"/>
    </location>
</feature>
<dbReference type="RefSeq" id="WP_113927985.1">
    <property type="nucleotide sequence ID" value="NZ_VTEG01000001.1"/>
</dbReference>
<keyword evidence="1" id="KW-1133">Transmembrane helix</keyword>
<sequence length="88" mass="9798">MKIITDISFCIALVSIAVFMLSIITPLKLFVIVLYLTMFGIPLSILSLFSREKMIKRLVALAGNLLPVSLVVYALVMDFMDEFTRGAP</sequence>
<evidence type="ECO:0000256" key="1">
    <source>
        <dbReference type="SAM" id="Phobius"/>
    </source>
</evidence>
<accession>A0A5D4MH86</accession>
<dbReference type="EMBL" id="VTEG01000001">
    <property type="protein sequence ID" value="TYS01190.1"/>
    <property type="molecule type" value="Genomic_DNA"/>
</dbReference>
<keyword evidence="1" id="KW-0472">Membrane</keyword>
<dbReference type="AlphaFoldDB" id="A0A5D4MH86"/>
<feature type="transmembrane region" description="Helical" evidence="1">
    <location>
        <begin position="30"/>
        <end position="49"/>
    </location>
</feature>
<organism evidence="2 3">
    <name type="scientific">Rossellomorea vietnamensis</name>
    <dbReference type="NCBI Taxonomy" id="218284"/>
    <lineage>
        <taxon>Bacteria</taxon>
        <taxon>Bacillati</taxon>
        <taxon>Bacillota</taxon>
        <taxon>Bacilli</taxon>
        <taxon>Bacillales</taxon>
        <taxon>Bacillaceae</taxon>
        <taxon>Rossellomorea</taxon>
    </lineage>
</organism>
<proteinExistence type="predicted"/>
<name>A0A5D4MH86_9BACI</name>
<protein>
    <submittedName>
        <fullName evidence="2">Uncharacterized protein</fullName>
    </submittedName>
</protein>
<reference evidence="2 3" key="1">
    <citation type="submission" date="2019-08" db="EMBL/GenBank/DDBJ databases">
        <title>Bacillus genomes from the desert of Cuatro Cienegas, Coahuila.</title>
        <authorList>
            <person name="Olmedo-Alvarez G."/>
        </authorList>
    </citation>
    <scope>NUCLEOTIDE SEQUENCE [LARGE SCALE GENOMIC DNA]</scope>
    <source>
        <strain evidence="2 3">CH128b_4D</strain>
    </source>
</reference>
<feature type="transmembrane region" description="Helical" evidence="1">
    <location>
        <begin position="7"/>
        <end position="24"/>
    </location>
</feature>